<dbReference type="InterPro" id="IPR029034">
    <property type="entry name" value="Cystine-knot_cytokine"/>
</dbReference>
<dbReference type="SMART" id="SM00141">
    <property type="entry name" value="PDGF"/>
    <property type="match status" value="1"/>
</dbReference>
<gene>
    <name evidence="6" type="primary">LOC114243450</name>
</gene>
<dbReference type="Proteomes" id="UP000504629">
    <property type="component" value="Unplaced"/>
</dbReference>
<evidence type="ECO:0000313" key="6">
    <source>
        <dbReference type="RefSeq" id="XP_028030758.1"/>
    </source>
</evidence>
<dbReference type="KEGG" id="bman:114243450"/>
<feature type="coiled-coil region" evidence="2">
    <location>
        <begin position="109"/>
        <end position="139"/>
    </location>
</feature>
<protein>
    <submittedName>
        <fullName evidence="6">Uncharacterized protein LOC114243450</fullName>
    </submittedName>
</protein>
<keyword evidence="1" id="KW-0339">Growth factor</keyword>
<dbReference type="PROSITE" id="PS50278">
    <property type="entry name" value="PDGF_2"/>
    <property type="match status" value="1"/>
</dbReference>
<evidence type="ECO:0000313" key="5">
    <source>
        <dbReference type="Proteomes" id="UP000504629"/>
    </source>
</evidence>
<accession>A0A6J2JN92</accession>
<dbReference type="Gene3D" id="2.10.90.10">
    <property type="entry name" value="Cystine-knot cytokines"/>
    <property type="match status" value="1"/>
</dbReference>
<dbReference type="GeneID" id="114243450"/>
<proteinExistence type="inferred from homology"/>
<feature type="region of interest" description="Disordered" evidence="3">
    <location>
        <begin position="330"/>
        <end position="365"/>
    </location>
</feature>
<dbReference type="PANTHER" id="PTHR21719">
    <property type="entry name" value="FI06402P-RELATED"/>
    <property type="match status" value="1"/>
</dbReference>
<evidence type="ECO:0000256" key="3">
    <source>
        <dbReference type="SAM" id="MobiDB-lite"/>
    </source>
</evidence>
<dbReference type="SUPFAM" id="SSF57501">
    <property type="entry name" value="Cystine-knot cytokines"/>
    <property type="match status" value="1"/>
</dbReference>
<feature type="compositionally biased region" description="Basic and acidic residues" evidence="3">
    <location>
        <begin position="330"/>
        <end position="342"/>
    </location>
</feature>
<evidence type="ECO:0000256" key="2">
    <source>
        <dbReference type="SAM" id="Coils"/>
    </source>
</evidence>
<dbReference type="GO" id="GO:0008083">
    <property type="term" value="F:growth factor activity"/>
    <property type="evidence" value="ECO:0007669"/>
    <property type="project" value="UniProtKB-KW"/>
</dbReference>
<dbReference type="OrthoDB" id="6370328at2759"/>
<dbReference type="RefSeq" id="XP_028030758.1">
    <property type="nucleotide sequence ID" value="XM_028174957.1"/>
</dbReference>
<keyword evidence="5" id="KW-1185">Reference proteome</keyword>
<comment type="similarity">
    <text evidence="1">Belongs to the PDGF/VEGF growth factor family.</text>
</comment>
<evidence type="ECO:0000259" key="4">
    <source>
        <dbReference type="PROSITE" id="PS50278"/>
    </source>
</evidence>
<dbReference type="InterPro" id="IPR000072">
    <property type="entry name" value="PDGF/VEGF_dom"/>
</dbReference>
<organism evidence="5 6">
    <name type="scientific">Bombyx mandarina</name>
    <name type="common">Wild silk moth</name>
    <name type="synonym">Wild silkworm</name>
    <dbReference type="NCBI Taxonomy" id="7092"/>
    <lineage>
        <taxon>Eukaryota</taxon>
        <taxon>Metazoa</taxon>
        <taxon>Ecdysozoa</taxon>
        <taxon>Arthropoda</taxon>
        <taxon>Hexapoda</taxon>
        <taxon>Insecta</taxon>
        <taxon>Pterygota</taxon>
        <taxon>Neoptera</taxon>
        <taxon>Endopterygota</taxon>
        <taxon>Lepidoptera</taxon>
        <taxon>Glossata</taxon>
        <taxon>Ditrysia</taxon>
        <taxon>Bombycoidea</taxon>
        <taxon>Bombycidae</taxon>
        <taxon>Bombycinae</taxon>
        <taxon>Bombyx</taxon>
    </lineage>
</organism>
<dbReference type="GO" id="GO:0016020">
    <property type="term" value="C:membrane"/>
    <property type="evidence" value="ECO:0007669"/>
    <property type="project" value="InterPro"/>
</dbReference>
<dbReference type="Pfam" id="PF00341">
    <property type="entry name" value="PDGF"/>
    <property type="match status" value="1"/>
</dbReference>
<feature type="domain" description="Platelet-derived growth factor (PDGF) family profile" evidence="4">
    <location>
        <begin position="218"/>
        <end position="320"/>
    </location>
</feature>
<dbReference type="AlphaFoldDB" id="A0A6J2JN92"/>
<name>A0A6J2JN92_BOMMA</name>
<dbReference type="GO" id="GO:0035099">
    <property type="term" value="P:hemocyte migration"/>
    <property type="evidence" value="ECO:0007669"/>
    <property type="project" value="TreeGrafter"/>
</dbReference>
<dbReference type="PANTHER" id="PTHR21719:SF1">
    <property type="entry name" value="FI06402P-RELATED"/>
    <property type="match status" value="1"/>
</dbReference>
<sequence>MFPATSLFCQFRSRRARNMLCLSLFLVLLTTPIWTYVTETPSFIDRLGKLYEKLEKITIAPTPDNFGSNPKDKLYAKLERFNALSPDKFELSDEEEELISTMEKWGLSADQMDIIVKELQRTREDDEEKIERNEEYNDEDELLKDLSEGDYLNDKDWETEEEVTFSTSKPLLGTMPSAFTKTTYKKTIISAAEPIALTNERPRILDETSLTKLGTQLRQEAFANAAKFIRESRCHTPQARWLTVRQMAPAADTNYMPSCVRLHRCTPDSGCCTNDADICAPIEGKYVALPFYLHKADGNTNVARMVFYNHTKCACVSRETLQTTIRTRIESKPEPEPRRDLAIESQNDWRMPTEAPKLDSEEPTAPPQLRRCTCPTLFLSTPENGSCSCICDWPEAARRRDCLSLARGKEHFGLRDRVCVAQGHCNQPSCEYGSYDKTNGICPLRRFRRLRFHRVRPQPEKTMVV</sequence>
<reference evidence="6" key="1">
    <citation type="submission" date="2025-08" db="UniProtKB">
        <authorList>
            <consortium name="RefSeq"/>
        </authorList>
    </citation>
    <scope>IDENTIFICATION</scope>
    <source>
        <tissue evidence="6">Silk gland</tissue>
    </source>
</reference>
<evidence type="ECO:0000256" key="1">
    <source>
        <dbReference type="RuleBase" id="RU003818"/>
    </source>
</evidence>
<keyword evidence="2" id="KW-0175">Coiled coil</keyword>